<dbReference type="EMBL" id="JABSTV010001249">
    <property type="protein sequence ID" value="KAH7963538.1"/>
    <property type="molecule type" value="Genomic_DNA"/>
</dbReference>
<sequence length="262" mass="29483">MSDLARILHPDIMYRLETQTRKRTKLTIRATTNGVRPAQTCGHKEERDVIRPYAVLYMSYAGRPLNKVKFESALQIRSVVQQVSLTLAVGEAALEFEHRALTPTHVLVKEALEQVVPFWLDGRALRVDMFGVQVSLVDLSTARMTPAGKPTDFQPVYADLSKLPANKREALGDTFADVYPLISEDLSRFHPWTNMVYLESLTRTLVQTYGGLFANAEDEAERRAWRDVCFWLAEMPHCGSAKQFVLELVAPGVPSTASPYTL</sequence>
<dbReference type="AlphaFoldDB" id="A0A9D4T1U1"/>
<dbReference type="PANTHER" id="PTHR24419">
    <property type="entry name" value="INTERLEUKIN-1 RECEPTOR-ASSOCIATED KINASE"/>
    <property type="match status" value="1"/>
</dbReference>
<protein>
    <submittedName>
        <fullName evidence="1">Uncharacterized protein</fullName>
    </submittedName>
</protein>
<dbReference type="PANTHER" id="PTHR24419:SF18">
    <property type="entry name" value="SERINE_THREONINE-PROTEIN KINASE HASPIN"/>
    <property type="match status" value="1"/>
</dbReference>
<dbReference type="Gene3D" id="1.10.510.10">
    <property type="entry name" value="Transferase(Phosphotransferase) domain 1"/>
    <property type="match status" value="1"/>
</dbReference>
<name>A0A9D4T1U1_RHISA</name>
<dbReference type="GO" id="GO:0035556">
    <property type="term" value="P:intracellular signal transduction"/>
    <property type="evidence" value="ECO:0007669"/>
    <property type="project" value="TreeGrafter"/>
</dbReference>
<reference evidence="1" key="2">
    <citation type="submission" date="2021-09" db="EMBL/GenBank/DDBJ databases">
        <authorList>
            <person name="Jia N."/>
            <person name="Wang J."/>
            <person name="Shi W."/>
            <person name="Du L."/>
            <person name="Sun Y."/>
            <person name="Zhan W."/>
            <person name="Jiang J."/>
            <person name="Wang Q."/>
            <person name="Zhang B."/>
            <person name="Ji P."/>
            <person name="Sakyi L.B."/>
            <person name="Cui X."/>
            <person name="Yuan T."/>
            <person name="Jiang B."/>
            <person name="Yang W."/>
            <person name="Lam T.T.-Y."/>
            <person name="Chang Q."/>
            <person name="Ding S."/>
            <person name="Wang X."/>
            <person name="Zhu J."/>
            <person name="Ruan X."/>
            <person name="Zhao L."/>
            <person name="Wei J."/>
            <person name="Que T."/>
            <person name="Du C."/>
            <person name="Cheng J."/>
            <person name="Dai P."/>
            <person name="Han X."/>
            <person name="Huang E."/>
            <person name="Gao Y."/>
            <person name="Liu J."/>
            <person name="Shao H."/>
            <person name="Ye R."/>
            <person name="Li L."/>
            <person name="Wei W."/>
            <person name="Wang X."/>
            <person name="Wang C."/>
            <person name="Huo Q."/>
            <person name="Li W."/>
            <person name="Guo W."/>
            <person name="Chen H."/>
            <person name="Chen S."/>
            <person name="Zhou L."/>
            <person name="Zhou L."/>
            <person name="Ni X."/>
            <person name="Tian J."/>
            <person name="Zhou Y."/>
            <person name="Sheng Y."/>
            <person name="Liu T."/>
            <person name="Pan Y."/>
            <person name="Xia L."/>
            <person name="Li J."/>
            <person name="Zhao F."/>
            <person name="Cao W."/>
        </authorList>
    </citation>
    <scope>NUCLEOTIDE SEQUENCE</scope>
    <source>
        <strain evidence="1">Rsan-2018</strain>
        <tissue evidence="1">Larvae</tissue>
    </source>
</reference>
<dbReference type="GO" id="GO:0005634">
    <property type="term" value="C:nucleus"/>
    <property type="evidence" value="ECO:0007669"/>
    <property type="project" value="TreeGrafter"/>
</dbReference>
<evidence type="ECO:0000313" key="2">
    <source>
        <dbReference type="Proteomes" id="UP000821837"/>
    </source>
</evidence>
<dbReference type="GO" id="GO:0000278">
    <property type="term" value="P:mitotic cell cycle"/>
    <property type="evidence" value="ECO:0007669"/>
    <property type="project" value="TreeGrafter"/>
</dbReference>
<dbReference type="GO" id="GO:0072354">
    <property type="term" value="F:histone H3T3 kinase activity"/>
    <property type="evidence" value="ECO:0007669"/>
    <property type="project" value="TreeGrafter"/>
</dbReference>
<dbReference type="Pfam" id="PF12330">
    <property type="entry name" value="Haspin_kinase"/>
    <property type="match status" value="1"/>
</dbReference>
<dbReference type="GO" id="GO:0005737">
    <property type="term" value="C:cytoplasm"/>
    <property type="evidence" value="ECO:0007669"/>
    <property type="project" value="TreeGrafter"/>
</dbReference>
<reference evidence="1" key="1">
    <citation type="journal article" date="2020" name="Cell">
        <title>Large-Scale Comparative Analyses of Tick Genomes Elucidate Their Genetic Diversity and Vector Capacities.</title>
        <authorList>
            <consortium name="Tick Genome and Microbiome Consortium (TIGMIC)"/>
            <person name="Jia N."/>
            <person name="Wang J."/>
            <person name="Shi W."/>
            <person name="Du L."/>
            <person name="Sun Y."/>
            <person name="Zhan W."/>
            <person name="Jiang J.F."/>
            <person name="Wang Q."/>
            <person name="Zhang B."/>
            <person name="Ji P."/>
            <person name="Bell-Sakyi L."/>
            <person name="Cui X.M."/>
            <person name="Yuan T.T."/>
            <person name="Jiang B.G."/>
            <person name="Yang W.F."/>
            <person name="Lam T.T."/>
            <person name="Chang Q.C."/>
            <person name="Ding S.J."/>
            <person name="Wang X.J."/>
            <person name="Zhu J.G."/>
            <person name="Ruan X.D."/>
            <person name="Zhao L."/>
            <person name="Wei J.T."/>
            <person name="Ye R.Z."/>
            <person name="Que T.C."/>
            <person name="Du C.H."/>
            <person name="Zhou Y.H."/>
            <person name="Cheng J.X."/>
            <person name="Dai P.F."/>
            <person name="Guo W.B."/>
            <person name="Han X.H."/>
            <person name="Huang E.J."/>
            <person name="Li L.F."/>
            <person name="Wei W."/>
            <person name="Gao Y.C."/>
            <person name="Liu J.Z."/>
            <person name="Shao H.Z."/>
            <person name="Wang X."/>
            <person name="Wang C.C."/>
            <person name="Yang T.C."/>
            <person name="Huo Q.B."/>
            <person name="Li W."/>
            <person name="Chen H.Y."/>
            <person name="Chen S.E."/>
            <person name="Zhou L.G."/>
            <person name="Ni X.B."/>
            <person name="Tian J.H."/>
            <person name="Sheng Y."/>
            <person name="Liu T."/>
            <person name="Pan Y.S."/>
            <person name="Xia L.Y."/>
            <person name="Li J."/>
            <person name="Zhao F."/>
            <person name="Cao W.C."/>
        </authorList>
    </citation>
    <scope>NUCLEOTIDE SEQUENCE</scope>
    <source>
        <strain evidence="1">Rsan-2018</strain>
    </source>
</reference>
<comment type="caution">
    <text evidence="1">The sequence shown here is derived from an EMBL/GenBank/DDBJ whole genome shotgun (WGS) entry which is preliminary data.</text>
</comment>
<evidence type="ECO:0000313" key="1">
    <source>
        <dbReference type="EMBL" id="KAH7963538.1"/>
    </source>
</evidence>
<dbReference type="VEuPathDB" id="VectorBase:RSAN_040540"/>
<dbReference type="Proteomes" id="UP000821837">
    <property type="component" value="Chromosome 3"/>
</dbReference>
<organism evidence="1 2">
    <name type="scientific">Rhipicephalus sanguineus</name>
    <name type="common">Brown dog tick</name>
    <name type="synonym">Ixodes sanguineus</name>
    <dbReference type="NCBI Taxonomy" id="34632"/>
    <lineage>
        <taxon>Eukaryota</taxon>
        <taxon>Metazoa</taxon>
        <taxon>Ecdysozoa</taxon>
        <taxon>Arthropoda</taxon>
        <taxon>Chelicerata</taxon>
        <taxon>Arachnida</taxon>
        <taxon>Acari</taxon>
        <taxon>Parasitiformes</taxon>
        <taxon>Ixodida</taxon>
        <taxon>Ixodoidea</taxon>
        <taxon>Ixodidae</taxon>
        <taxon>Rhipicephalinae</taxon>
        <taxon>Rhipicephalus</taxon>
        <taxon>Rhipicephalus</taxon>
    </lineage>
</organism>
<proteinExistence type="predicted"/>
<gene>
    <name evidence="1" type="ORF">HPB52_021614</name>
</gene>
<accession>A0A9D4T1U1</accession>
<keyword evidence="2" id="KW-1185">Reference proteome</keyword>